<reference evidence="3" key="1">
    <citation type="journal article" date="2013" name="Nat. Genet.">
        <title>The Capsella rubella genome and the genomic consequences of rapid mating system evolution.</title>
        <authorList>
            <person name="Slotte T."/>
            <person name="Hazzouri K.M."/>
            <person name="Agren J.A."/>
            <person name="Koenig D."/>
            <person name="Maumus F."/>
            <person name="Guo Y.L."/>
            <person name="Steige K."/>
            <person name="Platts A.E."/>
            <person name="Escobar J.S."/>
            <person name="Newman L.K."/>
            <person name="Wang W."/>
            <person name="Mandakova T."/>
            <person name="Vello E."/>
            <person name="Smith L.M."/>
            <person name="Henz S.R."/>
            <person name="Steffen J."/>
            <person name="Takuno S."/>
            <person name="Brandvain Y."/>
            <person name="Coop G."/>
            <person name="Andolfatto P."/>
            <person name="Hu T.T."/>
            <person name="Blanchette M."/>
            <person name="Clark R.M."/>
            <person name="Quesneville H."/>
            <person name="Nordborg M."/>
            <person name="Gaut B.S."/>
            <person name="Lysak M.A."/>
            <person name="Jenkins J."/>
            <person name="Grimwood J."/>
            <person name="Chapman J."/>
            <person name="Prochnik S."/>
            <person name="Shu S."/>
            <person name="Rokhsar D."/>
            <person name="Schmutz J."/>
            <person name="Weigel D."/>
            <person name="Wright S.I."/>
        </authorList>
    </citation>
    <scope>NUCLEOTIDE SEQUENCE [LARGE SCALE GENOMIC DNA]</scope>
    <source>
        <strain evidence="3">cv. Monte Gargano</strain>
    </source>
</reference>
<dbReference type="AlphaFoldDB" id="R0I5V6"/>
<organism evidence="2 3">
    <name type="scientific">Capsella rubella</name>
    <dbReference type="NCBI Taxonomy" id="81985"/>
    <lineage>
        <taxon>Eukaryota</taxon>
        <taxon>Viridiplantae</taxon>
        <taxon>Streptophyta</taxon>
        <taxon>Embryophyta</taxon>
        <taxon>Tracheophyta</taxon>
        <taxon>Spermatophyta</taxon>
        <taxon>Magnoliopsida</taxon>
        <taxon>eudicotyledons</taxon>
        <taxon>Gunneridae</taxon>
        <taxon>Pentapetalae</taxon>
        <taxon>rosids</taxon>
        <taxon>malvids</taxon>
        <taxon>Brassicales</taxon>
        <taxon>Brassicaceae</taxon>
        <taxon>Camelineae</taxon>
        <taxon>Capsella</taxon>
    </lineage>
</organism>
<feature type="compositionally biased region" description="Basic residues" evidence="1">
    <location>
        <begin position="70"/>
        <end position="80"/>
    </location>
</feature>
<gene>
    <name evidence="2" type="ORF">CARUB_v10014984mg</name>
</gene>
<feature type="compositionally biased region" description="Basic and acidic residues" evidence="1">
    <location>
        <begin position="81"/>
        <end position="90"/>
    </location>
</feature>
<dbReference type="OrthoDB" id="759183at2759"/>
<dbReference type="GO" id="GO:0033612">
    <property type="term" value="F:receptor serine/threonine kinase binding"/>
    <property type="evidence" value="ECO:0007669"/>
    <property type="project" value="InterPro"/>
</dbReference>
<feature type="region of interest" description="Disordered" evidence="1">
    <location>
        <begin position="60"/>
        <end position="100"/>
    </location>
</feature>
<name>R0I5V6_9BRAS</name>
<keyword evidence="3" id="KW-1185">Reference proteome</keyword>
<evidence type="ECO:0000313" key="2">
    <source>
        <dbReference type="EMBL" id="EOA31763.1"/>
    </source>
</evidence>
<dbReference type="STRING" id="81985.R0I5V6"/>
<dbReference type="PANTHER" id="PTHR35301:SF1">
    <property type="entry name" value="CLAVATA3_ESR (CLE)-RELATED PROTEIN 41-RELATED"/>
    <property type="match status" value="1"/>
</dbReference>
<dbReference type="Proteomes" id="UP000029121">
    <property type="component" value="Unassembled WGS sequence"/>
</dbReference>
<dbReference type="PANTHER" id="PTHR35301">
    <property type="entry name" value="CLAVATA3/ESR (CLE)-RELATED PROTEIN 41-RELATED"/>
    <property type="match status" value="1"/>
</dbReference>
<dbReference type="KEGG" id="crb:17890701"/>
<dbReference type="InterPro" id="IPR037495">
    <property type="entry name" value="CLE41/42/44"/>
</dbReference>
<proteinExistence type="predicted"/>
<dbReference type="GO" id="GO:0048046">
    <property type="term" value="C:apoplast"/>
    <property type="evidence" value="ECO:0007669"/>
    <property type="project" value="TreeGrafter"/>
</dbReference>
<dbReference type="GO" id="GO:0010089">
    <property type="term" value="P:xylem development"/>
    <property type="evidence" value="ECO:0007669"/>
    <property type="project" value="InterPro"/>
</dbReference>
<sequence length="100" mass="11138">MATSNDQTNTKSSHSHTLLLLLIFLSLLLFASFTIPVTRRPQFTSTAAPFKRVLLEPSVSASSTMDLRPKARTRRSRTSRRREFGNDAHEVPSGPNPISN</sequence>
<dbReference type="EMBL" id="KB870807">
    <property type="protein sequence ID" value="EOA31763.1"/>
    <property type="molecule type" value="Genomic_DNA"/>
</dbReference>
<evidence type="ECO:0000256" key="1">
    <source>
        <dbReference type="SAM" id="MobiDB-lite"/>
    </source>
</evidence>
<protein>
    <submittedName>
        <fullName evidence="2">Uncharacterized protein</fullName>
    </submittedName>
</protein>
<evidence type="ECO:0000313" key="3">
    <source>
        <dbReference type="Proteomes" id="UP000029121"/>
    </source>
</evidence>
<accession>R0I5V6</accession>